<accession>A0A8X6YCD9</accession>
<dbReference type="Proteomes" id="UP000886998">
    <property type="component" value="Unassembled WGS sequence"/>
</dbReference>
<name>A0A8X6YCD9_9ARAC</name>
<keyword evidence="1" id="KW-0812">Transmembrane</keyword>
<keyword evidence="3" id="KW-1185">Reference proteome</keyword>
<sequence>MFLSSNHSPIFLGLNMVSTTMGWVSSIGWMLYRLDRCCECSGIAKGTACEIHSRNAFFLASVWEGVRLDMNLALERRYRAISVHSSHPTPFEPI</sequence>
<gene>
    <name evidence="2" type="ORF">TNIN_85821</name>
</gene>
<feature type="transmembrane region" description="Helical" evidence="1">
    <location>
        <begin position="12"/>
        <end position="32"/>
    </location>
</feature>
<keyword evidence="1" id="KW-0472">Membrane</keyword>
<proteinExistence type="predicted"/>
<dbReference type="AlphaFoldDB" id="A0A8X6YCD9"/>
<evidence type="ECO:0000256" key="1">
    <source>
        <dbReference type="SAM" id="Phobius"/>
    </source>
</evidence>
<keyword evidence="1" id="KW-1133">Transmembrane helix</keyword>
<evidence type="ECO:0000313" key="3">
    <source>
        <dbReference type="Proteomes" id="UP000886998"/>
    </source>
</evidence>
<organism evidence="2 3">
    <name type="scientific">Trichonephila inaurata madagascariensis</name>
    <dbReference type="NCBI Taxonomy" id="2747483"/>
    <lineage>
        <taxon>Eukaryota</taxon>
        <taxon>Metazoa</taxon>
        <taxon>Ecdysozoa</taxon>
        <taxon>Arthropoda</taxon>
        <taxon>Chelicerata</taxon>
        <taxon>Arachnida</taxon>
        <taxon>Araneae</taxon>
        <taxon>Araneomorphae</taxon>
        <taxon>Entelegynae</taxon>
        <taxon>Araneoidea</taxon>
        <taxon>Nephilidae</taxon>
        <taxon>Trichonephila</taxon>
        <taxon>Trichonephila inaurata</taxon>
    </lineage>
</organism>
<dbReference type="EMBL" id="BMAV01017284">
    <property type="protein sequence ID" value="GFY68829.1"/>
    <property type="molecule type" value="Genomic_DNA"/>
</dbReference>
<protein>
    <submittedName>
        <fullName evidence="2">Uncharacterized protein</fullName>
    </submittedName>
</protein>
<reference evidence="2" key="1">
    <citation type="submission" date="2020-08" db="EMBL/GenBank/DDBJ databases">
        <title>Multicomponent nature underlies the extraordinary mechanical properties of spider dragline silk.</title>
        <authorList>
            <person name="Kono N."/>
            <person name="Nakamura H."/>
            <person name="Mori M."/>
            <person name="Yoshida Y."/>
            <person name="Ohtoshi R."/>
            <person name="Malay A.D."/>
            <person name="Moran D.A.P."/>
            <person name="Tomita M."/>
            <person name="Numata K."/>
            <person name="Arakawa K."/>
        </authorList>
    </citation>
    <scope>NUCLEOTIDE SEQUENCE</scope>
</reference>
<evidence type="ECO:0000313" key="2">
    <source>
        <dbReference type="EMBL" id="GFY68829.1"/>
    </source>
</evidence>
<comment type="caution">
    <text evidence="2">The sequence shown here is derived from an EMBL/GenBank/DDBJ whole genome shotgun (WGS) entry which is preliminary data.</text>
</comment>